<dbReference type="AlphaFoldDB" id="A0A411ZT21"/>
<reference evidence="1 2" key="1">
    <citation type="submission" date="2018-08" db="EMBL/GenBank/DDBJ databases">
        <title>A genome reference for cultivated species of the human gut microbiota.</title>
        <authorList>
            <person name="Zou Y."/>
            <person name="Xue W."/>
            <person name="Luo G."/>
        </authorList>
    </citation>
    <scope>NUCLEOTIDE SEQUENCE [LARGE SCALE GENOMIC DNA]</scope>
    <source>
        <strain evidence="1 2">AF29-2BH</strain>
    </source>
</reference>
<gene>
    <name evidence="1" type="ORF">DWZ12_05735</name>
</gene>
<dbReference type="InterPro" id="IPR056951">
    <property type="entry name" value="Phage_connect_2"/>
</dbReference>
<dbReference type="EMBL" id="QRSS01000005">
    <property type="protein sequence ID" value="RGQ05968.1"/>
    <property type="molecule type" value="Genomic_DNA"/>
</dbReference>
<comment type="caution">
    <text evidence="1">The sequence shown here is derived from an EMBL/GenBank/DDBJ whole genome shotgun (WGS) entry which is preliminary data.</text>
</comment>
<proteinExistence type="predicted"/>
<dbReference type="RefSeq" id="WP_118044516.1">
    <property type="nucleotide sequence ID" value="NZ_QRSS01000005.1"/>
</dbReference>
<dbReference type="Pfam" id="PF24829">
    <property type="entry name" value="Phage_connect_2"/>
    <property type="match status" value="1"/>
</dbReference>
<dbReference type="Proteomes" id="UP000283585">
    <property type="component" value="Unassembled WGS sequence"/>
</dbReference>
<accession>A0A411ZT21</accession>
<name>A0A411ZT21_9FIRM</name>
<organism evidence="1 2">
    <name type="scientific">Blautia obeum</name>
    <dbReference type="NCBI Taxonomy" id="40520"/>
    <lineage>
        <taxon>Bacteria</taxon>
        <taxon>Bacillati</taxon>
        <taxon>Bacillota</taxon>
        <taxon>Clostridia</taxon>
        <taxon>Lachnospirales</taxon>
        <taxon>Lachnospiraceae</taxon>
        <taxon>Blautia</taxon>
    </lineage>
</organism>
<protein>
    <submittedName>
        <fullName evidence="1">Uncharacterized protein</fullName>
    </submittedName>
</protein>
<evidence type="ECO:0000313" key="1">
    <source>
        <dbReference type="EMBL" id="RGQ05968.1"/>
    </source>
</evidence>
<evidence type="ECO:0000313" key="2">
    <source>
        <dbReference type="Proteomes" id="UP000283585"/>
    </source>
</evidence>
<sequence>METSILKTIRSMLDMDPDEEVYNNDILIHINSAIMTLIQLGVGPKDGFVVSSAADTWNEFLGNSKLLEGAKQYIYIKTRLGFDPPTSSFVVEAMKASATELESRLNMQVDPGEEAYQNG</sequence>